<dbReference type="SUPFAM" id="SSF56112">
    <property type="entry name" value="Protein kinase-like (PK-like)"/>
    <property type="match status" value="1"/>
</dbReference>
<dbReference type="SMART" id="SM00220">
    <property type="entry name" value="S_TKc"/>
    <property type="match status" value="1"/>
</dbReference>
<dbReference type="Gene3D" id="1.10.510.10">
    <property type="entry name" value="Transferase(Phosphotransferase) domain 1"/>
    <property type="match status" value="1"/>
</dbReference>
<feature type="domain" description="Protein kinase" evidence="1">
    <location>
        <begin position="68"/>
        <end position="381"/>
    </location>
</feature>
<comment type="caution">
    <text evidence="2">The sequence shown here is derived from an EMBL/GenBank/DDBJ whole genome shotgun (WGS) entry which is preliminary data.</text>
</comment>
<dbReference type="InterPro" id="IPR000719">
    <property type="entry name" value="Prot_kinase_dom"/>
</dbReference>
<dbReference type="PROSITE" id="PS50011">
    <property type="entry name" value="PROTEIN_KINASE_DOM"/>
    <property type="match status" value="1"/>
</dbReference>
<name>A0AAW0FEL3_9APHY</name>
<dbReference type="EMBL" id="JASBNA010000092">
    <property type="protein sequence ID" value="KAK7677254.1"/>
    <property type="molecule type" value="Genomic_DNA"/>
</dbReference>
<dbReference type="AlphaFoldDB" id="A0AAW0FEL3"/>
<evidence type="ECO:0000313" key="2">
    <source>
        <dbReference type="EMBL" id="KAK7677254.1"/>
    </source>
</evidence>
<dbReference type="Pfam" id="PF00069">
    <property type="entry name" value="Pkinase"/>
    <property type="match status" value="1"/>
</dbReference>
<dbReference type="GO" id="GO:0004672">
    <property type="term" value="F:protein kinase activity"/>
    <property type="evidence" value="ECO:0007669"/>
    <property type="project" value="InterPro"/>
</dbReference>
<reference evidence="2 3" key="1">
    <citation type="submission" date="2022-09" db="EMBL/GenBank/DDBJ databases">
        <authorList>
            <person name="Palmer J.M."/>
        </authorList>
    </citation>
    <scope>NUCLEOTIDE SEQUENCE [LARGE SCALE GENOMIC DNA]</scope>
    <source>
        <strain evidence="2 3">DSM 7382</strain>
    </source>
</reference>
<dbReference type="Proteomes" id="UP001385951">
    <property type="component" value="Unassembled WGS sequence"/>
</dbReference>
<protein>
    <recommendedName>
        <fullName evidence="1">Protein kinase domain-containing protein</fullName>
    </recommendedName>
</protein>
<dbReference type="GO" id="GO:0005524">
    <property type="term" value="F:ATP binding"/>
    <property type="evidence" value="ECO:0007669"/>
    <property type="project" value="InterPro"/>
</dbReference>
<dbReference type="PANTHER" id="PTHR44167:SF24">
    <property type="entry name" value="SERINE_THREONINE-PROTEIN KINASE CHK2"/>
    <property type="match status" value="1"/>
</dbReference>
<evidence type="ECO:0000259" key="1">
    <source>
        <dbReference type="PROSITE" id="PS50011"/>
    </source>
</evidence>
<keyword evidence="3" id="KW-1185">Reference proteome</keyword>
<evidence type="ECO:0000313" key="3">
    <source>
        <dbReference type="Proteomes" id="UP001385951"/>
    </source>
</evidence>
<proteinExistence type="predicted"/>
<accession>A0AAW0FEL3</accession>
<dbReference type="InterPro" id="IPR011009">
    <property type="entry name" value="Kinase-like_dom_sf"/>
</dbReference>
<sequence length="381" mass="44782">MDEDSPSGATNVTPHTQAYKDRLTLLSGEVWWRDHQVWLAERGYMLRPRYRPGWVPSWKDTGKRWHHFEDGLQLGHRAVMDATRLSDGETVMLKRFSRRTNELEGPLTMFLASEPAKSHPRNHSTPIYELFDIPDEEFSIFVMPVLDHFNIPRFETVGEVLECFRQIFEGLQFLHDCRIAHRDLMVYNIMIDSRDMWPEPFHVQAPHMNRSFTAEVKRPFTRTARPPKYHIIDFGLSRRYPADNLNPTETLPEGADRSVPEFTNGIGPVVHDPFAVDIYCVGNVIENYILKVYNGCEFLQPLVDAMRESDPQKRLKIEQVVERYNKIIKSRWWWQLRARVFLKDPAGTDDERYGVVDYTRQLFNTIGHILTFKRALPRPRK</sequence>
<organism evidence="2 3">
    <name type="scientific">Cerrena zonata</name>
    <dbReference type="NCBI Taxonomy" id="2478898"/>
    <lineage>
        <taxon>Eukaryota</taxon>
        <taxon>Fungi</taxon>
        <taxon>Dikarya</taxon>
        <taxon>Basidiomycota</taxon>
        <taxon>Agaricomycotina</taxon>
        <taxon>Agaricomycetes</taxon>
        <taxon>Polyporales</taxon>
        <taxon>Cerrenaceae</taxon>
        <taxon>Cerrena</taxon>
    </lineage>
</organism>
<dbReference type="PANTHER" id="PTHR44167">
    <property type="entry name" value="OVARIAN-SPECIFIC SERINE/THREONINE-PROTEIN KINASE LOK-RELATED"/>
    <property type="match status" value="1"/>
</dbReference>
<gene>
    <name evidence="2" type="ORF">QCA50_019755</name>
</gene>